<keyword evidence="2" id="KW-1185">Reference proteome</keyword>
<dbReference type="AlphaFoldDB" id="A0A9D4SA20"/>
<reference evidence="1" key="1">
    <citation type="journal article" date="2019" name="bioRxiv">
        <title>The Genome of the Zebra Mussel, Dreissena polymorpha: A Resource for Invasive Species Research.</title>
        <authorList>
            <person name="McCartney M.A."/>
            <person name="Auch B."/>
            <person name="Kono T."/>
            <person name="Mallez S."/>
            <person name="Zhang Y."/>
            <person name="Obille A."/>
            <person name="Becker A."/>
            <person name="Abrahante J.E."/>
            <person name="Garbe J."/>
            <person name="Badalamenti J.P."/>
            <person name="Herman A."/>
            <person name="Mangelson H."/>
            <person name="Liachko I."/>
            <person name="Sullivan S."/>
            <person name="Sone E.D."/>
            <person name="Koren S."/>
            <person name="Silverstein K.A.T."/>
            <person name="Beckman K.B."/>
            <person name="Gohl D.M."/>
        </authorList>
    </citation>
    <scope>NUCLEOTIDE SEQUENCE</scope>
    <source>
        <strain evidence="1">Duluth1</strain>
        <tissue evidence="1">Whole animal</tissue>
    </source>
</reference>
<reference evidence="1" key="2">
    <citation type="submission" date="2020-11" db="EMBL/GenBank/DDBJ databases">
        <authorList>
            <person name="McCartney M.A."/>
            <person name="Auch B."/>
            <person name="Kono T."/>
            <person name="Mallez S."/>
            <person name="Becker A."/>
            <person name="Gohl D.M."/>
            <person name="Silverstein K.A.T."/>
            <person name="Koren S."/>
            <person name="Bechman K.B."/>
            <person name="Herman A."/>
            <person name="Abrahante J.E."/>
            <person name="Garbe J."/>
        </authorList>
    </citation>
    <scope>NUCLEOTIDE SEQUENCE</scope>
    <source>
        <strain evidence="1">Duluth1</strain>
        <tissue evidence="1">Whole animal</tissue>
    </source>
</reference>
<organism evidence="1 2">
    <name type="scientific">Dreissena polymorpha</name>
    <name type="common">Zebra mussel</name>
    <name type="synonym">Mytilus polymorpha</name>
    <dbReference type="NCBI Taxonomy" id="45954"/>
    <lineage>
        <taxon>Eukaryota</taxon>
        <taxon>Metazoa</taxon>
        <taxon>Spiralia</taxon>
        <taxon>Lophotrochozoa</taxon>
        <taxon>Mollusca</taxon>
        <taxon>Bivalvia</taxon>
        <taxon>Autobranchia</taxon>
        <taxon>Heteroconchia</taxon>
        <taxon>Euheterodonta</taxon>
        <taxon>Imparidentia</taxon>
        <taxon>Neoheterodontei</taxon>
        <taxon>Myida</taxon>
        <taxon>Dreissenoidea</taxon>
        <taxon>Dreissenidae</taxon>
        <taxon>Dreissena</taxon>
    </lineage>
</organism>
<evidence type="ECO:0000313" key="1">
    <source>
        <dbReference type="EMBL" id="KAH3897361.1"/>
    </source>
</evidence>
<dbReference type="Proteomes" id="UP000828390">
    <property type="component" value="Unassembled WGS sequence"/>
</dbReference>
<proteinExistence type="predicted"/>
<accession>A0A9D4SA20</accession>
<evidence type="ECO:0000313" key="2">
    <source>
        <dbReference type="Proteomes" id="UP000828390"/>
    </source>
</evidence>
<gene>
    <name evidence="1" type="ORF">DPMN_021549</name>
</gene>
<dbReference type="EMBL" id="JAIWYP010000001">
    <property type="protein sequence ID" value="KAH3897361.1"/>
    <property type="molecule type" value="Genomic_DNA"/>
</dbReference>
<protein>
    <submittedName>
        <fullName evidence="1">Uncharacterized protein</fullName>
    </submittedName>
</protein>
<sequence length="64" mass="6982">MLKKVQNICEGAFKYIHFTFTVGNLPRPTTPEEVGARILAQARHGKRKVSGAAMNGSLTLGRRG</sequence>
<comment type="caution">
    <text evidence="1">The sequence shown here is derived from an EMBL/GenBank/DDBJ whole genome shotgun (WGS) entry which is preliminary data.</text>
</comment>
<name>A0A9D4SA20_DREPO</name>